<gene>
    <name evidence="2" type="ORF">GCM10007167_21890</name>
</gene>
<evidence type="ECO:0000259" key="1">
    <source>
        <dbReference type="Pfam" id="PF06983"/>
    </source>
</evidence>
<sequence>MSRAATVLMFEGRAEEALALYAQVFEDLTIERIERWPDGDVAGRIKRADWRLGGHRLIAFDSPVAHAFGFTPALSVWVDWESAQALERAFARLSEGGQVLMPLDAYDFSARFGWCNDRFGVSWQLGLR</sequence>
<reference evidence="2" key="2">
    <citation type="submission" date="2020-09" db="EMBL/GenBank/DDBJ databases">
        <authorList>
            <person name="Sun Q."/>
            <person name="Kim S."/>
        </authorList>
    </citation>
    <scope>NUCLEOTIDE SEQUENCE</scope>
    <source>
        <strain evidence="2">KCTC 32020</strain>
    </source>
</reference>
<dbReference type="Gene3D" id="3.30.720.110">
    <property type="match status" value="1"/>
</dbReference>
<dbReference type="RefSeq" id="WP_146474110.1">
    <property type="nucleotide sequence ID" value="NZ_BNCF01000012.1"/>
</dbReference>
<protein>
    <submittedName>
        <fullName evidence="2">VOC family protein</fullName>
    </submittedName>
</protein>
<dbReference type="PANTHER" id="PTHR33990">
    <property type="entry name" value="PROTEIN YJDN-RELATED"/>
    <property type="match status" value="1"/>
</dbReference>
<dbReference type="PIRSF" id="PIRSF021700">
    <property type="entry name" value="3_dmu_93_MTrfase"/>
    <property type="match status" value="1"/>
</dbReference>
<dbReference type="Gene3D" id="3.30.720.100">
    <property type="match status" value="1"/>
</dbReference>
<evidence type="ECO:0000313" key="3">
    <source>
        <dbReference type="Proteomes" id="UP000636453"/>
    </source>
</evidence>
<dbReference type="InterPro" id="IPR009725">
    <property type="entry name" value="3_dmu_93_MTrfase"/>
</dbReference>
<keyword evidence="3" id="KW-1185">Reference proteome</keyword>
<dbReference type="Proteomes" id="UP000636453">
    <property type="component" value="Unassembled WGS sequence"/>
</dbReference>
<evidence type="ECO:0000313" key="2">
    <source>
        <dbReference type="EMBL" id="GHE39361.1"/>
    </source>
</evidence>
<dbReference type="Pfam" id="PF06983">
    <property type="entry name" value="3-dmu-9_3-mt"/>
    <property type="match status" value="1"/>
</dbReference>
<name>A0A919DEZ8_9GAMM</name>
<dbReference type="CDD" id="cd06588">
    <property type="entry name" value="PhnB_like"/>
    <property type="match status" value="1"/>
</dbReference>
<comment type="caution">
    <text evidence="2">The sequence shown here is derived from an EMBL/GenBank/DDBJ whole genome shotgun (WGS) entry which is preliminary data.</text>
</comment>
<organism evidence="2 3">
    <name type="scientific">Vulcaniibacterium thermophilum</name>
    <dbReference type="NCBI Taxonomy" id="1169913"/>
    <lineage>
        <taxon>Bacteria</taxon>
        <taxon>Pseudomonadati</taxon>
        <taxon>Pseudomonadota</taxon>
        <taxon>Gammaproteobacteria</taxon>
        <taxon>Lysobacterales</taxon>
        <taxon>Lysobacteraceae</taxon>
        <taxon>Vulcaniibacterium</taxon>
    </lineage>
</organism>
<reference evidence="2" key="1">
    <citation type="journal article" date="2014" name="Int. J. Syst. Evol. Microbiol.">
        <title>Complete genome sequence of Corynebacterium casei LMG S-19264T (=DSM 44701T), isolated from a smear-ripened cheese.</title>
        <authorList>
            <consortium name="US DOE Joint Genome Institute (JGI-PGF)"/>
            <person name="Walter F."/>
            <person name="Albersmeier A."/>
            <person name="Kalinowski J."/>
            <person name="Ruckert C."/>
        </authorList>
    </citation>
    <scope>NUCLEOTIDE SEQUENCE</scope>
    <source>
        <strain evidence="2">KCTC 32020</strain>
    </source>
</reference>
<dbReference type="PANTHER" id="PTHR33990:SF4">
    <property type="entry name" value="PHNB-LIKE DOMAIN-CONTAINING PROTEIN"/>
    <property type="match status" value="1"/>
</dbReference>
<dbReference type="AlphaFoldDB" id="A0A919DEZ8"/>
<dbReference type="SUPFAM" id="SSF54593">
    <property type="entry name" value="Glyoxalase/Bleomycin resistance protein/Dihydroxybiphenyl dioxygenase"/>
    <property type="match status" value="1"/>
</dbReference>
<feature type="domain" description="PhnB-like" evidence="1">
    <location>
        <begin position="5"/>
        <end position="125"/>
    </location>
</feature>
<accession>A0A919DEZ8</accession>
<dbReference type="EMBL" id="BNCF01000012">
    <property type="protein sequence ID" value="GHE39361.1"/>
    <property type="molecule type" value="Genomic_DNA"/>
</dbReference>
<dbReference type="InterPro" id="IPR028973">
    <property type="entry name" value="PhnB-like"/>
</dbReference>
<dbReference type="OrthoDB" id="5293819at2"/>
<dbReference type="InterPro" id="IPR029068">
    <property type="entry name" value="Glyas_Bleomycin-R_OHBP_Dase"/>
</dbReference>
<proteinExistence type="predicted"/>